<reference evidence="5" key="2">
    <citation type="submission" date="2025-09" db="UniProtKB">
        <authorList>
            <consortium name="Ensembl"/>
        </authorList>
    </citation>
    <scope>IDENTIFICATION</scope>
</reference>
<evidence type="ECO:0000256" key="1">
    <source>
        <dbReference type="ARBA" id="ARBA00006090"/>
    </source>
</evidence>
<feature type="domain" description="LITAF" evidence="4">
    <location>
        <begin position="174"/>
        <end position="258"/>
    </location>
</feature>
<evidence type="ECO:0000313" key="6">
    <source>
        <dbReference type="Proteomes" id="UP000472270"/>
    </source>
</evidence>
<evidence type="ECO:0000259" key="4">
    <source>
        <dbReference type="PROSITE" id="PS51837"/>
    </source>
</evidence>
<dbReference type="InterPro" id="IPR054109">
    <property type="entry name" value="UBA_8"/>
</dbReference>
<dbReference type="Pfam" id="PF10601">
    <property type="entry name" value="zf-LITAF-like"/>
    <property type="match status" value="1"/>
</dbReference>
<sequence length="259" mass="29558">MDELKHQVMINQFVLTAGCAADQAKQLLQAAHWQFETALSAFFQETNIPYGHHHQMYYDNSTMTTVLPQDSEQDEDTTNLWNILFRRQQLQNRRQFLQEIQKKNNRIEEYLANEEGPSELDRIEEELKLLEQKENLIKIKSQSLTTQSTDKDPIQGLYILPVSSTETISPIIALQEENTVSLDDVTTSPAKVKCPACLKIVTTEIHYKLGSNAFLFCCLLSVVGCLAGCCLVPFCMNRFKDVAHRCPSCHKDICSVNRI</sequence>
<organism evidence="5 6">
    <name type="scientific">Sinocyclocheilus rhinocerous</name>
    <dbReference type="NCBI Taxonomy" id="307959"/>
    <lineage>
        <taxon>Eukaryota</taxon>
        <taxon>Metazoa</taxon>
        <taxon>Chordata</taxon>
        <taxon>Craniata</taxon>
        <taxon>Vertebrata</taxon>
        <taxon>Euteleostomi</taxon>
        <taxon>Actinopterygii</taxon>
        <taxon>Neopterygii</taxon>
        <taxon>Teleostei</taxon>
        <taxon>Ostariophysi</taxon>
        <taxon>Cypriniformes</taxon>
        <taxon>Cyprinidae</taxon>
        <taxon>Cyprininae</taxon>
        <taxon>Sinocyclocheilus</taxon>
    </lineage>
</organism>
<dbReference type="Ensembl" id="ENSSRHT00000055569.1">
    <property type="protein sequence ID" value="ENSSRHP00000054043.1"/>
    <property type="gene ID" value="ENSSRHG00000027238.1"/>
</dbReference>
<keyword evidence="6" id="KW-1185">Reference proteome</keyword>
<accession>A0A673JLH5</accession>
<feature type="transmembrane region" description="Helical" evidence="3">
    <location>
        <begin position="213"/>
        <end position="235"/>
    </location>
</feature>
<dbReference type="PANTHER" id="PTHR31993:SF5">
    <property type="entry name" value="UBA-LIKE DOMAIN-CONTAINING PROTEIN 1"/>
    <property type="match status" value="1"/>
</dbReference>
<dbReference type="Proteomes" id="UP000472270">
    <property type="component" value="Unassembled WGS sequence"/>
</dbReference>
<proteinExistence type="inferred from homology"/>
<feature type="coiled-coil region" evidence="2">
    <location>
        <begin position="93"/>
        <end position="140"/>
    </location>
</feature>
<dbReference type="SUPFAM" id="SSF46934">
    <property type="entry name" value="UBA-like"/>
    <property type="match status" value="1"/>
</dbReference>
<comment type="similarity">
    <text evidence="1">Belongs to the UBALD family.</text>
</comment>
<dbReference type="InterPro" id="IPR039310">
    <property type="entry name" value="UBALD1/2"/>
</dbReference>
<dbReference type="AlphaFoldDB" id="A0A673JLH5"/>
<evidence type="ECO:0000256" key="2">
    <source>
        <dbReference type="SAM" id="Coils"/>
    </source>
</evidence>
<name>A0A673JLH5_9TELE</name>
<keyword evidence="3" id="KW-0472">Membrane</keyword>
<keyword evidence="2" id="KW-0175">Coiled coil</keyword>
<dbReference type="Pfam" id="PF22566">
    <property type="entry name" value="UBA_8"/>
    <property type="match status" value="1"/>
</dbReference>
<protein>
    <submittedName>
        <fullName evidence="5">UBA-like domain-containing protein 1</fullName>
    </submittedName>
</protein>
<dbReference type="PANTHER" id="PTHR31993">
    <property type="entry name" value="UBA-LIKE DOMAIN-CONTAINING PROTEIN 2"/>
    <property type="match status" value="1"/>
</dbReference>
<keyword evidence="3" id="KW-1133">Transmembrane helix</keyword>
<dbReference type="PROSITE" id="PS51837">
    <property type="entry name" value="LITAF"/>
    <property type="match status" value="1"/>
</dbReference>
<reference evidence="5" key="1">
    <citation type="submission" date="2025-08" db="UniProtKB">
        <authorList>
            <consortium name="Ensembl"/>
        </authorList>
    </citation>
    <scope>IDENTIFICATION</scope>
</reference>
<dbReference type="CDD" id="cd14343">
    <property type="entry name" value="UBA_F100B_like"/>
    <property type="match status" value="1"/>
</dbReference>
<evidence type="ECO:0000256" key="3">
    <source>
        <dbReference type="SAM" id="Phobius"/>
    </source>
</evidence>
<dbReference type="PROSITE" id="PS51257">
    <property type="entry name" value="PROKAR_LIPOPROTEIN"/>
    <property type="match status" value="1"/>
</dbReference>
<evidence type="ECO:0000313" key="5">
    <source>
        <dbReference type="Ensembl" id="ENSSRHP00000054043.1"/>
    </source>
</evidence>
<dbReference type="InterPro" id="IPR009060">
    <property type="entry name" value="UBA-like_sf"/>
</dbReference>
<dbReference type="InterPro" id="IPR006629">
    <property type="entry name" value="LITAF"/>
</dbReference>
<gene>
    <name evidence="5" type="primary">LOC107731421</name>
</gene>
<dbReference type="SMART" id="SM00714">
    <property type="entry name" value="LITAF"/>
    <property type="match status" value="1"/>
</dbReference>
<dbReference type="Gene3D" id="1.10.8.10">
    <property type="entry name" value="DNA helicase RuvA subunit, C-terminal domain"/>
    <property type="match status" value="1"/>
</dbReference>
<keyword evidence="3" id="KW-0812">Transmembrane</keyword>